<evidence type="ECO:0000313" key="2">
    <source>
        <dbReference type="EMBL" id="PHT37630.1"/>
    </source>
</evidence>
<feature type="compositionally biased region" description="Pro residues" evidence="1">
    <location>
        <begin position="47"/>
        <end position="58"/>
    </location>
</feature>
<evidence type="ECO:0000256" key="1">
    <source>
        <dbReference type="SAM" id="MobiDB-lite"/>
    </source>
</evidence>
<reference evidence="2 3" key="1">
    <citation type="journal article" date="2017" name="Genome Biol.">
        <title>New reference genome sequences of hot pepper reveal the massive evolution of plant disease-resistance genes by retroduplication.</title>
        <authorList>
            <person name="Kim S."/>
            <person name="Park J."/>
            <person name="Yeom S.I."/>
            <person name="Kim Y.M."/>
            <person name="Seo E."/>
            <person name="Kim K.T."/>
            <person name="Kim M.S."/>
            <person name="Lee J.M."/>
            <person name="Cheong K."/>
            <person name="Shin H.S."/>
            <person name="Kim S.B."/>
            <person name="Han K."/>
            <person name="Lee J."/>
            <person name="Park M."/>
            <person name="Lee H.A."/>
            <person name="Lee H.Y."/>
            <person name="Lee Y."/>
            <person name="Oh S."/>
            <person name="Lee J.H."/>
            <person name="Choi E."/>
            <person name="Choi E."/>
            <person name="Lee S.E."/>
            <person name="Jeon J."/>
            <person name="Kim H."/>
            <person name="Choi G."/>
            <person name="Song H."/>
            <person name="Lee J."/>
            <person name="Lee S.C."/>
            <person name="Kwon J.K."/>
            <person name="Lee H.Y."/>
            <person name="Koo N."/>
            <person name="Hong Y."/>
            <person name="Kim R.W."/>
            <person name="Kang W.H."/>
            <person name="Huh J.H."/>
            <person name="Kang B.C."/>
            <person name="Yang T.J."/>
            <person name="Lee Y.H."/>
            <person name="Bennetzen J.L."/>
            <person name="Choi D."/>
        </authorList>
    </citation>
    <scope>NUCLEOTIDE SEQUENCE [LARGE SCALE GENOMIC DNA]</scope>
    <source>
        <strain evidence="3">cv. PBC81</strain>
    </source>
</reference>
<feature type="region of interest" description="Disordered" evidence="1">
    <location>
        <begin position="47"/>
        <end position="82"/>
    </location>
</feature>
<proteinExistence type="predicted"/>
<sequence length="82" mass="8850">MGRAMSEMWEYSHMQGMTGIFPGNIGSPIGGHRGMVGMIEMLRGVSVPPPMSRPPMGPNGPVGGGNYIAFKPRTEEDEMKDL</sequence>
<accession>A0A2G2VXC1</accession>
<dbReference type="STRING" id="33114.A0A2G2VXC1"/>
<dbReference type="Proteomes" id="UP000224567">
    <property type="component" value="Unassembled WGS sequence"/>
</dbReference>
<comment type="caution">
    <text evidence="2">The sequence shown here is derived from an EMBL/GenBank/DDBJ whole genome shotgun (WGS) entry which is preliminary data.</text>
</comment>
<name>A0A2G2VXC1_CAPBA</name>
<dbReference type="AlphaFoldDB" id="A0A2G2VXC1"/>
<evidence type="ECO:0000313" key="3">
    <source>
        <dbReference type="Proteomes" id="UP000224567"/>
    </source>
</evidence>
<reference evidence="3" key="2">
    <citation type="journal article" date="2017" name="J. Anim. Genet.">
        <title>Multiple reference genome sequences of hot pepper reveal the massive evolution of plant disease resistance genes by retroduplication.</title>
        <authorList>
            <person name="Kim S."/>
            <person name="Park J."/>
            <person name="Yeom S.-I."/>
            <person name="Kim Y.-M."/>
            <person name="Seo E."/>
            <person name="Kim K.-T."/>
            <person name="Kim M.-S."/>
            <person name="Lee J.M."/>
            <person name="Cheong K."/>
            <person name="Shin H.-S."/>
            <person name="Kim S.-B."/>
            <person name="Han K."/>
            <person name="Lee J."/>
            <person name="Park M."/>
            <person name="Lee H.-A."/>
            <person name="Lee H.-Y."/>
            <person name="Lee Y."/>
            <person name="Oh S."/>
            <person name="Lee J.H."/>
            <person name="Choi E."/>
            <person name="Choi E."/>
            <person name="Lee S.E."/>
            <person name="Jeon J."/>
            <person name="Kim H."/>
            <person name="Choi G."/>
            <person name="Song H."/>
            <person name="Lee J."/>
            <person name="Lee S.-C."/>
            <person name="Kwon J.-K."/>
            <person name="Lee H.-Y."/>
            <person name="Koo N."/>
            <person name="Hong Y."/>
            <person name="Kim R.W."/>
            <person name="Kang W.-H."/>
            <person name="Huh J.H."/>
            <person name="Kang B.-C."/>
            <person name="Yang T.-J."/>
            <person name="Lee Y.-H."/>
            <person name="Bennetzen J.L."/>
            <person name="Choi D."/>
        </authorList>
    </citation>
    <scope>NUCLEOTIDE SEQUENCE [LARGE SCALE GENOMIC DNA]</scope>
    <source>
        <strain evidence="3">cv. PBC81</strain>
    </source>
</reference>
<keyword evidence="3" id="KW-1185">Reference proteome</keyword>
<organism evidence="2 3">
    <name type="scientific">Capsicum baccatum</name>
    <name type="common">Peruvian pepper</name>
    <dbReference type="NCBI Taxonomy" id="33114"/>
    <lineage>
        <taxon>Eukaryota</taxon>
        <taxon>Viridiplantae</taxon>
        <taxon>Streptophyta</taxon>
        <taxon>Embryophyta</taxon>
        <taxon>Tracheophyta</taxon>
        <taxon>Spermatophyta</taxon>
        <taxon>Magnoliopsida</taxon>
        <taxon>eudicotyledons</taxon>
        <taxon>Gunneridae</taxon>
        <taxon>Pentapetalae</taxon>
        <taxon>asterids</taxon>
        <taxon>lamiids</taxon>
        <taxon>Solanales</taxon>
        <taxon>Solanaceae</taxon>
        <taxon>Solanoideae</taxon>
        <taxon>Capsiceae</taxon>
        <taxon>Capsicum</taxon>
    </lineage>
</organism>
<gene>
    <name evidence="2" type="ORF">CQW23_21203</name>
</gene>
<dbReference type="EMBL" id="MLFT02000009">
    <property type="protein sequence ID" value="PHT37630.1"/>
    <property type="molecule type" value="Genomic_DNA"/>
</dbReference>
<protein>
    <submittedName>
        <fullName evidence="2">Uncharacterized protein</fullName>
    </submittedName>
</protein>